<reference evidence="2 3" key="1">
    <citation type="submission" date="2024-01" db="EMBL/GenBank/DDBJ databases">
        <title>The genomes of 5 underutilized Papilionoideae crops provide insights into root nodulation and disease resistanc.</title>
        <authorList>
            <person name="Jiang F."/>
        </authorList>
    </citation>
    <scope>NUCLEOTIDE SEQUENCE [LARGE SCALE GENOMIC DNA]</scope>
    <source>
        <strain evidence="2">LVBAO_FW01</strain>
        <tissue evidence="2">Leaves</tissue>
    </source>
</reference>
<dbReference type="EMBL" id="JAYMYQ010000001">
    <property type="protein sequence ID" value="KAK7361849.1"/>
    <property type="molecule type" value="Genomic_DNA"/>
</dbReference>
<protein>
    <submittedName>
        <fullName evidence="2">Uncharacterized protein</fullName>
    </submittedName>
</protein>
<dbReference type="AlphaFoldDB" id="A0AAN9R8L2"/>
<comment type="caution">
    <text evidence="2">The sequence shown here is derived from an EMBL/GenBank/DDBJ whole genome shotgun (WGS) entry which is preliminary data.</text>
</comment>
<evidence type="ECO:0000313" key="3">
    <source>
        <dbReference type="Proteomes" id="UP001367508"/>
    </source>
</evidence>
<sequence>MDLISGFQTTSSRQTMLQIPVDEPRIGEKPQDPQNGANKLDRRKGNRRREASRFAGLELPLEVRAGTASLNSFFFLGVRALLGRRKRRHLWRLGEGEEDAKKRGRGSEEKREIQFSSSLGKLFGVENPLARNESKKLKLHPWQYCLVFNSPPLNPHHTMHEISNTVGPIPKRPCMDCPHQKIGGCDKRSEAVRLDASLGAMLGAKRFVGVITKCHIMINHHSKPPVWIDQDKLHLVRSHDNVQVVALIMVSNDGPSKPRKQERHGFVHA</sequence>
<accession>A0AAN9R8L2</accession>
<organism evidence="2 3">
    <name type="scientific">Canavalia gladiata</name>
    <name type="common">Sword bean</name>
    <name type="synonym">Dolichos gladiatus</name>
    <dbReference type="NCBI Taxonomy" id="3824"/>
    <lineage>
        <taxon>Eukaryota</taxon>
        <taxon>Viridiplantae</taxon>
        <taxon>Streptophyta</taxon>
        <taxon>Embryophyta</taxon>
        <taxon>Tracheophyta</taxon>
        <taxon>Spermatophyta</taxon>
        <taxon>Magnoliopsida</taxon>
        <taxon>eudicotyledons</taxon>
        <taxon>Gunneridae</taxon>
        <taxon>Pentapetalae</taxon>
        <taxon>rosids</taxon>
        <taxon>fabids</taxon>
        <taxon>Fabales</taxon>
        <taxon>Fabaceae</taxon>
        <taxon>Papilionoideae</taxon>
        <taxon>50 kb inversion clade</taxon>
        <taxon>NPAAA clade</taxon>
        <taxon>indigoferoid/millettioid clade</taxon>
        <taxon>Phaseoleae</taxon>
        <taxon>Canavalia</taxon>
    </lineage>
</organism>
<name>A0AAN9R8L2_CANGL</name>
<evidence type="ECO:0000256" key="1">
    <source>
        <dbReference type="SAM" id="MobiDB-lite"/>
    </source>
</evidence>
<proteinExistence type="predicted"/>
<feature type="region of interest" description="Disordered" evidence="1">
    <location>
        <begin position="23"/>
        <end position="51"/>
    </location>
</feature>
<evidence type="ECO:0000313" key="2">
    <source>
        <dbReference type="EMBL" id="KAK7361849.1"/>
    </source>
</evidence>
<dbReference type="Proteomes" id="UP001367508">
    <property type="component" value="Unassembled WGS sequence"/>
</dbReference>
<keyword evidence="3" id="KW-1185">Reference proteome</keyword>
<gene>
    <name evidence="2" type="ORF">VNO77_03934</name>
</gene>